<feature type="chain" id="PRO_5042003885" description="Secreted protein" evidence="1">
    <location>
        <begin position="17"/>
        <end position="106"/>
    </location>
</feature>
<keyword evidence="1" id="KW-0732">Signal</keyword>
<dbReference type="AlphaFoldDB" id="A0AAD8PX22"/>
<reference evidence="2" key="1">
    <citation type="submission" date="2021-06" db="EMBL/GenBank/DDBJ databases">
        <title>Comparative genomics, transcriptomics and evolutionary studies reveal genomic signatures of adaptation to plant cell wall in hemibiotrophic fungi.</title>
        <authorList>
            <consortium name="DOE Joint Genome Institute"/>
            <person name="Baroncelli R."/>
            <person name="Diaz J.F."/>
            <person name="Benocci T."/>
            <person name="Peng M."/>
            <person name="Battaglia E."/>
            <person name="Haridas S."/>
            <person name="Andreopoulos W."/>
            <person name="Labutti K."/>
            <person name="Pangilinan J."/>
            <person name="Floch G.L."/>
            <person name="Makela M.R."/>
            <person name="Henrissat B."/>
            <person name="Grigoriev I.V."/>
            <person name="Crouch J.A."/>
            <person name="De Vries R.P."/>
            <person name="Sukno S.A."/>
            <person name="Thon M.R."/>
        </authorList>
    </citation>
    <scope>NUCLEOTIDE SEQUENCE</scope>
    <source>
        <strain evidence="2">CBS 125086</strain>
    </source>
</reference>
<gene>
    <name evidence="2" type="ORF">LY79DRAFT_238595</name>
</gene>
<dbReference type="Proteomes" id="UP001230504">
    <property type="component" value="Unassembled WGS sequence"/>
</dbReference>
<protein>
    <recommendedName>
        <fullName evidence="4">Secreted protein</fullName>
    </recommendedName>
</protein>
<comment type="caution">
    <text evidence="2">The sequence shown here is derived from an EMBL/GenBank/DDBJ whole genome shotgun (WGS) entry which is preliminary data.</text>
</comment>
<name>A0AAD8PX22_9PEZI</name>
<feature type="signal peptide" evidence="1">
    <location>
        <begin position="1"/>
        <end position="16"/>
    </location>
</feature>
<dbReference type="GeneID" id="85435962"/>
<organism evidence="2 3">
    <name type="scientific">Colletotrichum navitas</name>
    <dbReference type="NCBI Taxonomy" id="681940"/>
    <lineage>
        <taxon>Eukaryota</taxon>
        <taxon>Fungi</taxon>
        <taxon>Dikarya</taxon>
        <taxon>Ascomycota</taxon>
        <taxon>Pezizomycotina</taxon>
        <taxon>Sordariomycetes</taxon>
        <taxon>Hypocreomycetidae</taxon>
        <taxon>Glomerellales</taxon>
        <taxon>Glomerellaceae</taxon>
        <taxon>Colletotrichum</taxon>
        <taxon>Colletotrichum graminicola species complex</taxon>
    </lineage>
</organism>
<keyword evidence="3" id="KW-1185">Reference proteome</keyword>
<dbReference type="EMBL" id="JAHLJV010000037">
    <property type="protein sequence ID" value="KAK1589694.1"/>
    <property type="molecule type" value="Genomic_DNA"/>
</dbReference>
<evidence type="ECO:0000313" key="3">
    <source>
        <dbReference type="Proteomes" id="UP001230504"/>
    </source>
</evidence>
<evidence type="ECO:0008006" key="4">
    <source>
        <dbReference type="Google" id="ProtNLM"/>
    </source>
</evidence>
<evidence type="ECO:0000256" key="1">
    <source>
        <dbReference type="SAM" id="SignalP"/>
    </source>
</evidence>
<accession>A0AAD8PX22</accession>
<dbReference type="RefSeq" id="XP_060413235.1">
    <property type="nucleotide sequence ID" value="XM_060551722.1"/>
</dbReference>
<proteinExistence type="predicted"/>
<sequence length="106" mass="12035">MWTFSLFLFLPFHLHPDDVWDGEAARSSESRFDCLDGLLSDMQVIIYRHLPIYIVPGMTYILGKPLGRTSRTRAMEPYKNKTLRTRAPAPLPQCSGDAVSVHTLAK</sequence>
<evidence type="ECO:0000313" key="2">
    <source>
        <dbReference type="EMBL" id="KAK1589694.1"/>
    </source>
</evidence>